<feature type="transmembrane region" description="Helical" evidence="1">
    <location>
        <begin position="427"/>
        <end position="449"/>
    </location>
</feature>
<comment type="caution">
    <text evidence="2">The sequence shown here is derived from an EMBL/GenBank/DDBJ whole genome shotgun (WGS) entry which is preliminary data.</text>
</comment>
<keyword evidence="1" id="KW-1133">Transmembrane helix</keyword>
<keyword evidence="3" id="KW-1185">Reference proteome</keyword>
<dbReference type="EMBL" id="MU003773">
    <property type="protein sequence ID" value="KAF2724005.1"/>
    <property type="molecule type" value="Genomic_DNA"/>
</dbReference>
<dbReference type="Proteomes" id="UP000799441">
    <property type="component" value="Unassembled WGS sequence"/>
</dbReference>
<sequence length="477" mass="52512">MSAPLDRFRVGCIILSLNVSYVSAYSKVSPSCSLPDHEVNIVGGPHTRGLSDTAWACFATLVACTYTILHLNIPKHSSFWADVVRDLKWSCMTVLSPEVVLVTAALDLWQARRQLQRFRKEGLHESWTLSHILYANMGGFERMLQPSEQTSKGCSSMLGHGCILDAESISLAIQCDLLEKLPPITAKAIQDLSKSSALGKLLIAGQITYFAIDIVVRICESLPVSQMELAICGFVACSVTTYLLNLSKPRAVTTRTAIGRGETTEFECICSIANGCSIPLSVSRRRDLHTNNIDDIYAKSNHDSSASKKAQVAEEQLFCDESLETLPISTPARRISNNPVLRQTSMSRDRLIAFALMALVSMPFGAIHLAAWDFHFPTSVDRWLWNSAALTSTFILPLLLAMSFTWDVKRLKAQSTQLTVYGKGKAVTGAVVTFLGLCAYVVARLVILVEMVRCLFYLPPAAYKATWTATLPHVDKL</sequence>
<dbReference type="AlphaFoldDB" id="A0A9P4UTE2"/>
<evidence type="ECO:0000313" key="3">
    <source>
        <dbReference type="Proteomes" id="UP000799441"/>
    </source>
</evidence>
<proteinExistence type="predicted"/>
<keyword evidence="1" id="KW-0812">Transmembrane</keyword>
<gene>
    <name evidence="2" type="ORF">K431DRAFT_344149</name>
</gene>
<protein>
    <submittedName>
        <fullName evidence="2">Uncharacterized protein</fullName>
    </submittedName>
</protein>
<dbReference type="PANTHER" id="PTHR35043:SF7">
    <property type="entry name" value="TRANSCRIPTION FACTOR DOMAIN-CONTAINING PROTEIN"/>
    <property type="match status" value="1"/>
</dbReference>
<dbReference type="PANTHER" id="PTHR35043">
    <property type="entry name" value="TRANSCRIPTION FACTOR DOMAIN-CONTAINING PROTEIN"/>
    <property type="match status" value="1"/>
</dbReference>
<feature type="transmembrane region" description="Helical" evidence="1">
    <location>
        <begin position="227"/>
        <end position="246"/>
    </location>
</feature>
<accession>A0A9P4UTE2</accession>
<evidence type="ECO:0000256" key="1">
    <source>
        <dbReference type="SAM" id="Phobius"/>
    </source>
</evidence>
<dbReference type="OrthoDB" id="9451547at2759"/>
<organism evidence="2 3">
    <name type="scientific">Polychaeton citri CBS 116435</name>
    <dbReference type="NCBI Taxonomy" id="1314669"/>
    <lineage>
        <taxon>Eukaryota</taxon>
        <taxon>Fungi</taxon>
        <taxon>Dikarya</taxon>
        <taxon>Ascomycota</taxon>
        <taxon>Pezizomycotina</taxon>
        <taxon>Dothideomycetes</taxon>
        <taxon>Dothideomycetidae</taxon>
        <taxon>Capnodiales</taxon>
        <taxon>Capnodiaceae</taxon>
        <taxon>Polychaeton</taxon>
    </lineage>
</organism>
<keyword evidence="1" id="KW-0472">Membrane</keyword>
<name>A0A9P4UTE2_9PEZI</name>
<reference evidence="2" key="1">
    <citation type="journal article" date="2020" name="Stud. Mycol.">
        <title>101 Dothideomycetes genomes: a test case for predicting lifestyles and emergence of pathogens.</title>
        <authorList>
            <person name="Haridas S."/>
            <person name="Albert R."/>
            <person name="Binder M."/>
            <person name="Bloem J."/>
            <person name="Labutti K."/>
            <person name="Salamov A."/>
            <person name="Andreopoulos B."/>
            <person name="Baker S."/>
            <person name="Barry K."/>
            <person name="Bills G."/>
            <person name="Bluhm B."/>
            <person name="Cannon C."/>
            <person name="Castanera R."/>
            <person name="Culley D."/>
            <person name="Daum C."/>
            <person name="Ezra D."/>
            <person name="Gonzalez J."/>
            <person name="Henrissat B."/>
            <person name="Kuo A."/>
            <person name="Liang C."/>
            <person name="Lipzen A."/>
            <person name="Lutzoni F."/>
            <person name="Magnuson J."/>
            <person name="Mondo S."/>
            <person name="Nolan M."/>
            <person name="Ohm R."/>
            <person name="Pangilinan J."/>
            <person name="Park H.-J."/>
            <person name="Ramirez L."/>
            <person name="Alfaro M."/>
            <person name="Sun H."/>
            <person name="Tritt A."/>
            <person name="Yoshinaga Y."/>
            <person name="Zwiers L.-H."/>
            <person name="Turgeon B."/>
            <person name="Goodwin S."/>
            <person name="Spatafora J."/>
            <person name="Crous P."/>
            <person name="Grigoriev I."/>
        </authorList>
    </citation>
    <scope>NUCLEOTIDE SEQUENCE</scope>
    <source>
        <strain evidence="2">CBS 116435</strain>
    </source>
</reference>
<evidence type="ECO:0000313" key="2">
    <source>
        <dbReference type="EMBL" id="KAF2724005.1"/>
    </source>
</evidence>
<feature type="transmembrane region" description="Helical" evidence="1">
    <location>
        <begin position="383"/>
        <end position="406"/>
    </location>
</feature>
<feature type="transmembrane region" description="Helical" evidence="1">
    <location>
        <begin position="351"/>
        <end position="371"/>
    </location>
</feature>